<dbReference type="EMBL" id="JADOBH010000001">
    <property type="protein sequence ID" value="MBF7954422.1"/>
    <property type="molecule type" value="Genomic_DNA"/>
</dbReference>
<dbReference type="PROSITE" id="PS50883">
    <property type="entry name" value="EAL"/>
    <property type="match status" value="1"/>
</dbReference>
<organism evidence="2 3">
    <name type="scientific">Rahnella victoriana</name>
    <dbReference type="NCBI Taxonomy" id="1510570"/>
    <lineage>
        <taxon>Bacteria</taxon>
        <taxon>Pseudomonadati</taxon>
        <taxon>Pseudomonadota</taxon>
        <taxon>Gammaproteobacteria</taxon>
        <taxon>Enterobacterales</taxon>
        <taxon>Yersiniaceae</taxon>
        <taxon>Rahnella</taxon>
    </lineage>
</organism>
<dbReference type="PANTHER" id="PTHR33121">
    <property type="entry name" value="CYCLIC DI-GMP PHOSPHODIESTERASE PDEF"/>
    <property type="match status" value="1"/>
</dbReference>
<evidence type="ECO:0000313" key="3">
    <source>
        <dbReference type="Proteomes" id="UP000600307"/>
    </source>
</evidence>
<proteinExistence type="predicted"/>
<reference evidence="2 3" key="1">
    <citation type="submission" date="2020-11" db="EMBL/GenBank/DDBJ databases">
        <title>Taxonomic investigation of Rahnella spp.</title>
        <authorList>
            <person name="Lee S.D."/>
        </authorList>
    </citation>
    <scope>NUCLEOTIDE SEQUENCE [LARGE SCALE GENOMIC DNA]</scope>
    <source>
        <strain evidence="2 3">SAP-10</strain>
    </source>
</reference>
<protein>
    <submittedName>
        <fullName evidence="2">EAL domain-containing protein</fullName>
    </submittedName>
</protein>
<name>A0ABS0DKJ3_9GAMM</name>
<dbReference type="Pfam" id="PF00563">
    <property type="entry name" value="EAL"/>
    <property type="match status" value="1"/>
</dbReference>
<evidence type="ECO:0000313" key="2">
    <source>
        <dbReference type="EMBL" id="MBF7954422.1"/>
    </source>
</evidence>
<dbReference type="RefSeq" id="WP_131694571.1">
    <property type="nucleotide sequence ID" value="NZ_CBCSED010000004.1"/>
</dbReference>
<sequence>MRAVKRNYPGYLYEPIVSVTGEILGFELVQKVAKAESQENSDCYRGVFTSEEKVKIFFEQVTLACVHESLFIANNFLLSINVDYDTAVHIVSNPSIQKVLQQHKYIRLEINEDFLEFSAGQERPVLESLLTYCPLWLDNFGAGNTSLTLVMSEKFEYVKISKVFFWQHQGTQSLRKVIDHVRPYCSGVIMNGVENSQHIEYLSGSNIKAMQGALWLPYCQEELVNSFFK</sequence>
<comment type="caution">
    <text evidence="2">The sequence shown here is derived from an EMBL/GenBank/DDBJ whole genome shotgun (WGS) entry which is preliminary data.</text>
</comment>
<dbReference type="PANTHER" id="PTHR33121:SF78">
    <property type="entry name" value="CYCLIC DI-GMP PHOSPHODIESTERASE PDEH"/>
    <property type="match status" value="1"/>
</dbReference>
<dbReference type="InterPro" id="IPR035919">
    <property type="entry name" value="EAL_sf"/>
</dbReference>
<accession>A0ABS0DKJ3</accession>
<dbReference type="Proteomes" id="UP000600307">
    <property type="component" value="Unassembled WGS sequence"/>
</dbReference>
<keyword evidence="3" id="KW-1185">Reference proteome</keyword>
<evidence type="ECO:0000259" key="1">
    <source>
        <dbReference type="PROSITE" id="PS50883"/>
    </source>
</evidence>
<dbReference type="Gene3D" id="3.20.20.450">
    <property type="entry name" value="EAL domain"/>
    <property type="match status" value="1"/>
</dbReference>
<dbReference type="InterPro" id="IPR050706">
    <property type="entry name" value="Cyclic-di-GMP_PDE-like"/>
</dbReference>
<dbReference type="SUPFAM" id="SSF141868">
    <property type="entry name" value="EAL domain-like"/>
    <property type="match status" value="1"/>
</dbReference>
<feature type="domain" description="EAL" evidence="1">
    <location>
        <begin position="1"/>
        <end position="229"/>
    </location>
</feature>
<gene>
    <name evidence="2" type="ORF">IV431_02495</name>
</gene>
<dbReference type="SMART" id="SM00052">
    <property type="entry name" value="EAL"/>
    <property type="match status" value="1"/>
</dbReference>
<dbReference type="InterPro" id="IPR001633">
    <property type="entry name" value="EAL_dom"/>
</dbReference>